<dbReference type="Proteomes" id="UP000183561">
    <property type="component" value="Unassembled WGS sequence"/>
</dbReference>
<sequence length="264" mass="27480">MGTRTVSINTDIGEGFGVWGVGDEAPLMDQVTAANIACGFHAGDPDILRRTCEMAAARGISVGAQVSYRDLAGFGRRFIDVPTPTLVNDIVYQIGALQAFARIAGTVVSYVKAHGALYNTAARHPGQAHAIAEAIGLVDPDLPVLCQYDTVLWHTALDAGLTPQAEVFIDRSYTDEGLLVPRSHPDALVVDPSAAAKRAVDMVVTGSVDAVDGGTATVLPDGAATIAMCVHSDTPGAVDIARQTRELLGRNDVALVGIGGGRHD</sequence>
<dbReference type="GO" id="GO:0005975">
    <property type="term" value="P:carbohydrate metabolic process"/>
    <property type="evidence" value="ECO:0007669"/>
    <property type="project" value="InterPro"/>
</dbReference>
<organism evidence="1 2">
    <name type="scientific">Rhodococcus koreensis</name>
    <dbReference type="NCBI Taxonomy" id="99653"/>
    <lineage>
        <taxon>Bacteria</taxon>
        <taxon>Bacillati</taxon>
        <taxon>Actinomycetota</taxon>
        <taxon>Actinomycetes</taxon>
        <taxon>Mycobacteriales</taxon>
        <taxon>Nocardiaceae</taxon>
        <taxon>Rhodococcus</taxon>
    </lineage>
</organism>
<dbReference type="EMBL" id="FNSV01000005">
    <property type="protein sequence ID" value="SEC90096.1"/>
    <property type="molecule type" value="Genomic_DNA"/>
</dbReference>
<reference evidence="2" key="1">
    <citation type="submission" date="2016-10" db="EMBL/GenBank/DDBJ databases">
        <authorList>
            <person name="Varghese N."/>
            <person name="Submissions S."/>
        </authorList>
    </citation>
    <scope>NUCLEOTIDE SEQUENCE [LARGE SCALE GENOMIC DNA]</scope>
    <source>
        <strain evidence="2">DSM 44498</strain>
    </source>
</reference>
<dbReference type="PANTHER" id="PTHR30292">
    <property type="entry name" value="UNCHARACTERIZED PROTEIN YBGL-RELATED"/>
    <property type="match status" value="1"/>
</dbReference>
<dbReference type="NCBIfam" id="NF003814">
    <property type="entry name" value="PRK05406.1-3"/>
    <property type="match status" value="1"/>
</dbReference>
<gene>
    <name evidence="1" type="ORF">SAMN04490239_5905</name>
</gene>
<evidence type="ECO:0000313" key="1">
    <source>
        <dbReference type="EMBL" id="SEC90096.1"/>
    </source>
</evidence>
<dbReference type="Gene3D" id="3.20.20.370">
    <property type="entry name" value="Glycoside hydrolase/deacetylase"/>
    <property type="match status" value="1"/>
</dbReference>
<evidence type="ECO:0000313" key="2">
    <source>
        <dbReference type="Proteomes" id="UP000183561"/>
    </source>
</evidence>
<dbReference type="Pfam" id="PF03746">
    <property type="entry name" value="LamB_YcsF"/>
    <property type="match status" value="1"/>
</dbReference>
<protein>
    <submittedName>
        <fullName evidence="1">UPF0271 protein</fullName>
    </submittedName>
</protein>
<keyword evidence="2" id="KW-1185">Reference proteome</keyword>
<dbReference type="InterPro" id="IPR005501">
    <property type="entry name" value="LamB/YcsF/PxpA-like"/>
</dbReference>
<dbReference type="InterPro" id="IPR011330">
    <property type="entry name" value="Glyco_hydro/deAcase_b/a-brl"/>
</dbReference>
<dbReference type="CDD" id="cd10787">
    <property type="entry name" value="LamB_YcsF_like"/>
    <property type="match status" value="1"/>
</dbReference>
<proteinExistence type="predicted"/>
<dbReference type="SUPFAM" id="SSF88713">
    <property type="entry name" value="Glycoside hydrolase/deacetylase"/>
    <property type="match status" value="1"/>
</dbReference>
<name>A0A1H4W9S6_9NOCA</name>
<accession>A0A1H4W9S6</accession>
<dbReference type="OrthoDB" id="9773478at2"/>
<dbReference type="PANTHER" id="PTHR30292:SF0">
    <property type="entry name" value="5-OXOPROLINASE SUBUNIT A"/>
    <property type="match status" value="1"/>
</dbReference>
<dbReference type="RefSeq" id="WP_072947259.1">
    <property type="nucleotide sequence ID" value="NZ_FNSV01000005.1"/>
</dbReference>
<dbReference type="AlphaFoldDB" id="A0A1H4W9S6"/>